<dbReference type="PRINTS" id="PR00385">
    <property type="entry name" value="P450"/>
</dbReference>
<dbReference type="PANTHER" id="PTHR24305">
    <property type="entry name" value="CYTOCHROME P450"/>
    <property type="match status" value="1"/>
</dbReference>
<dbReference type="GO" id="GO:0020037">
    <property type="term" value="F:heme binding"/>
    <property type="evidence" value="ECO:0007669"/>
    <property type="project" value="InterPro"/>
</dbReference>
<dbReference type="PRINTS" id="PR00465">
    <property type="entry name" value="EP450IV"/>
</dbReference>
<comment type="pathway">
    <text evidence="2">Secondary metabolite biosynthesis.</text>
</comment>
<evidence type="ECO:0000256" key="8">
    <source>
        <dbReference type="ARBA" id="ARBA00023033"/>
    </source>
</evidence>
<keyword evidence="5 9" id="KW-0479">Metal-binding</keyword>
<reference evidence="10" key="1">
    <citation type="submission" date="2022-07" db="EMBL/GenBank/DDBJ databases">
        <title>Genome Sequence of Physisporinus lineatus.</title>
        <authorList>
            <person name="Buettner E."/>
        </authorList>
    </citation>
    <scope>NUCLEOTIDE SEQUENCE</scope>
    <source>
        <strain evidence="10">VT162</strain>
    </source>
</reference>
<dbReference type="PANTHER" id="PTHR24305:SF166">
    <property type="entry name" value="CYTOCHROME P450 12A4, MITOCHONDRIAL-RELATED"/>
    <property type="match status" value="1"/>
</dbReference>
<dbReference type="InterPro" id="IPR036396">
    <property type="entry name" value="Cyt_P450_sf"/>
</dbReference>
<dbReference type="InterPro" id="IPR002403">
    <property type="entry name" value="Cyt_P450_E_grp-IV"/>
</dbReference>
<evidence type="ECO:0000313" key="11">
    <source>
        <dbReference type="Proteomes" id="UP001212997"/>
    </source>
</evidence>
<feature type="binding site" description="axial binding residue" evidence="9">
    <location>
        <position position="484"/>
    </location>
    <ligand>
        <name>heme</name>
        <dbReference type="ChEBI" id="CHEBI:30413"/>
    </ligand>
    <ligandPart>
        <name>Fe</name>
        <dbReference type="ChEBI" id="CHEBI:18248"/>
    </ligandPart>
</feature>
<evidence type="ECO:0000256" key="7">
    <source>
        <dbReference type="ARBA" id="ARBA00023004"/>
    </source>
</evidence>
<evidence type="ECO:0000256" key="6">
    <source>
        <dbReference type="ARBA" id="ARBA00023002"/>
    </source>
</evidence>
<dbReference type="EMBL" id="JANAWD010000033">
    <property type="protein sequence ID" value="KAJ3490087.1"/>
    <property type="molecule type" value="Genomic_DNA"/>
</dbReference>
<comment type="caution">
    <text evidence="10">The sequence shown here is derived from an EMBL/GenBank/DDBJ whole genome shotgun (WGS) entry which is preliminary data.</text>
</comment>
<dbReference type="GO" id="GO:0004497">
    <property type="term" value="F:monooxygenase activity"/>
    <property type="evidence" value="ECO:0007669"/>
    <property type="project" value="UniProtKB-KW"/>
</dbReference>
<evidence type="ECO:0000256" key="1">
    <source>
        <dbReference type="ARBA" id="ARBA00001971"/>
    </source>
</evidence>
<dbReference type="Pfam" id="PF00067">
    <property type="entry name" value="p450"/>
    <property type="match status" value="1"/>
</dbReference>
<evidence type="ECO:0000256" key="4">
    <source>
        <dbReference type="ARBA" id="ARBA00022617"/>
    </source>
</evidence>
<accession>A0AAD5VC49</accession>
<dbReference type="InterPro" id="IPR050121">
    <property type="entry name" value="Cytochrome_P450_monoxygenase"/>
</dbReference>
<dbReference type="AlphaFoldDB" id="A0AAD5VC49"/>
<organism evidence="10 11">
    <name type="scientific">Meripilus lineatus</name>
    <dbReference type="NCBI Taxonomy" id="2056292"/>
    <lineage>
        <taxon>Eukaryota</taxon>
        <taxon>Fungi</taxon>
        <taxon>Dikarya</taxon>
        <taxon>Basidiomycota</taxon>
        <taxon>Agaricomycotina</taxon>
        <taxon>Agaricomycetes</taxon>
        <taxon>Polyporales</taxon>
        <taxon>Meripilaceae</taxon>
        <taxon>Meripilus</taxon>
    </lineage>
</organism>
<dbReference type="CDD" id="cd11069">
    <property type="entry name" value="CYP_FUM15-like"/>
    <property type="match status" value="1"/>
</dbReference>
<evidence type="ECO:0000256" key="5">
    <source>
        <dbReference type="ARBA" id="ARBA00022723"/>
    </source>
</evidence>
<keyword evidence="7 9" id="KW-0408">Iron</keyword>
<evidence type="ECO:0000256" key="3">
    <source>
        <dbReference type="ARBA" id="ARBA00010617"/>
    </source>
</evidence>
<sequence>MTILSVLVQGAALYGATWVLWHSLRKLFTHGPLDNIPGPDSASFFTGNLAQLFKRSGWEFHDKIMTHGPVSKVHSLFGDKMLFVYDPKALHQIVVKEQYTYEETPIFLKINHLMFGPGLLSTLGEHHRHQRKMLNPVFHINHMRYMEPIFYEITHKLRGALIRQVENGSREIDVLGWMTRTALELVGQGGLGHSFDELDDDVPNPFAEALKSLVPVMAPMFLIVRLLPFVVNIGPASVRRWIVERLPLKNVQAARKLSDLMDKTSREILASKRKALVEGDEAVHRQVGAGKDIMSVLLQANMHASDEDRLPDAELLGHMSTFLFAAMETTSGALVHILHMLAEHPVEQEKLRQEILKAQVDGGDIPYDELVALPYLEAVCRETLRLHSPVTALSRRTQKDMVLPLSSPIRGTDGSMINEVPVPKDTDVMIGIMACNKNPALWGPDANEWKPERWLSPLPESITEAHVPGVYSNLMTFLGGGRACIGFKFSQLEMKVVLSVLLSTFKFEMSSKEIFWNFAGVQYPTTGTKSNKAEMFLRVSLHKST</sequence>
<dbReference type="GO" id="GO:0005506">
    <property type="term" value="F:iron ion binding"/>
    <property type="evidence" value="ECO:0007669"/>
    <property type="project" value="InterPro"/>
</dbReference>
<comment type="cofactor">
    <cofactor evidence="1 9">
        <name>heme</name>
        <dbReference type="ChEBI" id="CHEBI:30413"/>
    </cofactor>
</comment>
<evidence type="ECO:0000313" key="10">
    <source>
        <dbReference type="EMBL" id="KAJ3490087.1"/>
    </source>
</evidence>
<dbReference type="GO" id="GO:0016705">
    <property type="term" value="F:oxidoreductase activity, acting on paired donors, with incorporation or reduction of molecular oxygen"/>
    <property type="evidence" value="ECO:0007669"/>
    <property type="project" value="InterPro"/>
</dbReference>
<keyword evidence="4 9" id="KW-0349">Heme</keyword>
<gene>
    <name evidence="10" type="ORF">NLI96_g1671</name>
</gene>
<evidence type="ECO:0000256" key="2">
    <source>
        <dbReference type="ARBA" id="ARBA00005179"/>
    </source>
</evidence>
<comment type="similarity">
    <text evidence="3">Belongs to the cytochrome P450 family.</text>
</comment>
<name>A0AAD5VC49_9APHY</name>
<dbReference type="SUPFAM" id="SSF48264">
    <property type="entry name" value="Cytochrome P450"/>
    <property type="match status" value="1"/>
</dbReference>
<keyword evidence="6" id="KW-0560">Oxidoreductase</keyword>
<evidence type="ECO:0008006" key="12">
    <source>
        <dbReference type="Google" id="ProtNLM"/>
    </source>
</evidence>
<dbReference type="Proteomes" id="UP001212997">
    <property type="component" value="Unassembled WGS sequence"/>
</dbReference>
<protein>
    <recommendedName>
        <fullName evidence="12">Cytochrome P450</fullName>
    </recommendedName>
</protein>
<keyword evidence="8" id="KW-0503">Monooxygenase</keyword>
<keyword evidence="11" id="KW-1185">Reference proteome</keyword>
<dbReference type="Gene3D" id="1.10.630.10">
    <property type="entry name" value="Cytochrome P450"/>
    <property type="match status" value="1"/>
</dbReference>
<evidence type="ECO:0000256" key="9">
    <source>
        <dbReference type="PIRSR" id="PIRSR602403-1"/>
    </source>
</evidence>
<dbReference type="InterPro" id="IPR001128">
    <property type="entry name" value="Cyt_P450"/>
</dbReference>
<proteinExistence type="inferred from homology"/>